<dbReference type="Proteomes" id="UP000621455">
    <property type="component" value="Unassembled WGS sequence"/>
</dbReference>
<evidence type="ECO:0000313" key="2">
    <source>
        <dbReference type="Proteomes" id="UP000621455"/>
    </source>
</evidence>
<dbReference type="RefSeq" id="WP_167089219.1">
    <property type="nucleotide sequence ID" value="NZ_WHJG01000025.1"/>
</dbReference>
<accession>A0ABX0NBX7</accession>
<comment type="caution">
    <text evidence="1">The sequence shown here is derived from an EMBL/GenBank/DDBJ whole genome shotgun (WGS) entry which is preliminary data.</text>
</comment>
<keyword evidence="2" id="KW-1185">Reference proteome</keyword>
<sequence length="126" mass="14014">MNLPVIIDTAARVDGFIVSMTSCDGMTEATLEDVEGQPVRCQLRDGVQAAAIALLDWSMPVRVHGLGRWRREHDGRWQLELVRVAGWAALDEAAPDEVLAILMSPENGWAKLPNPQETWRELRGPD</sequence>
<reference evidence="1 2" key="1">
    <citation type="submission" date="2019-10" db="EMBL/GenBank/DDBJ databases">
        <title>Taxonomy of Antarctic Massilia spp.: description of Massilia rubra sp. nov., Massilia aquatica sp. nov., Massilia mucilaginosa sp. nov., Massilia frigida sp. nov. isolated from streams, lakes and regoliths.</title>
        <authorList>
            <person name="Holochova P."/>
            <person name="Sedlacek I."/>
            <person name="Kralova S."/>
            <person name="Maslanova I."/>
            <person name="Busse H.-J."/>
            <person name="Stankova E."/>
            <person name="Vrbovska V."/>
            <person name="Kovarovic V."/>
            <person name="Bartak M."/>
            <person name="Svec P."/>
            <person name="Pantucek R."/>
        </authorList>
    </citation>
    <scope>NUCLEOTIDE SEQUENCE [LARGE SCALE GENOMIC DNA]</scope>
    <source>
        <strain evidence="1 2">CCM 8695</strain>
    </source>
</reference>
<dbReference type="EMBL" id="WHJG01000025">
    <property type="protein sequence ID" value="NHZ81808.1"/>
    <property type="molecule type" value="Genomic_DNA"/>
</dbReference>
<organism evidence="1 2">
    <name type="scientific">Massilia frigida</name>
    <dbReference type="NCBI Taxonomy" id="2609281"/>
    <lineage>
        <taxon>Bacteria</taxon>
        <taxon>Pseudomonadati</taxon>
        <taxon>Pseudomonadota</taxon>
        <taxon>Betaproteobacteria</taxon>
        <taxon>Burkholderiales</taxon>
        <taxon>Oxalobacteraceae</taxon>
        <taxon>Telluria group</taxon>
        <taxon>Massilia</taxon>
    </lineage>
</organism>
<gene>
    <name evidence="1" type="ORF">F2P44_21380</name>
</gene>
<protein>
    <submittedName>
        <fullName evidence="1">Uncharacterized protein</fullName>
    </submittedName>
</protein>
<proteinExistence type="predicted"/>
<name>A0ABX0NBX7_9BURK</name>
<evidence type="ECO:0000313" key="1">
    <source>
        <dbReference type="EMBL" id="NHZ81808.1"/>
    </source>
</evidence>